<dbReference type="PROSITE" id="PS50297">
    <property type="entry name" value="ANK_REP_REGION"/>
    <property type="match status" value="1"/>
</dbReference>
<dbReference type="InterPro" id="IPR002110">
    <property type="entry name" value="Ankyrin_rpt"/>
</dbReference>
<feature type="compositionally biased region" description="Polar residues" evidence="4">
    <location>
        <begin position="1041"/>
        <end position="1055"/>
    </location>
</feature>
<accession>A0A0G4GEY0</accession>
<feature type="compositionally biased region" description="Pro residues" evidence="4">
    <location>
        <begin position="709"/>
        <end position="724"/>
    </location>
</feature>
<dbReference type="EMBL" id="CDMZ01001146">
    <property type="protein sequence ID" value="CEM28048.1"/>
    <property type="molecule type" value="Genomic_DNA"/>
</dbReference>
<feature type="compositionally biased region" description="Low complexity" evidence="4">
    <location>
        <begin position="967"/>
        <end position="976"/>
    </location>
</feature>
<feature type="repeat" description="ANK" evidence="3">
    <location>
        <begin position="53"/>
        <end position="85"/>
    </location>
</feature>
<feature type="region of interest" description="Disordered" evidence="4">
    <location>
        <begin position="1133"/>
        <end position="1195"/>
    </location>
</feature>
<feature type="compositionally biased region" description="Low complexity" evidence="4">
    <location>
        <begin position="407"/>
        <end position="419"/>
    </location>
</feature>
<dbReference type="PROSITE" id="PS50088">
    <property type="entry name" value="ANK_REPEAT"/>
    <property type="match status" value="1"/>
</dbReference>
<evidence type="ECO:0000313" key="5">
    <source>
        <dbReference type="EMBL" id="CEM28048.1"/>
    </source>
</evidence>
<dbReference type="PANTHER" id="PTHR24173">
    <property type="entry name" value="ANKYRIN REPEAT CONTAINING"/>
    <property type="match status" value="1"/>
</dbReference>
<organism evidence="5">
    <name type="scientific">Chromera velia CCMP2878</name>
    <dbReference type="NCBI Taxonomy" id="1169474"/>
    <lineage>
        <taxon>Eukaryota</taxon>
        <taxon>Sar</taxon>
        <taxon>Alveolata</taxon>
        <taxon>Colpodellida</taxon>
        <taxon>Chromeraceae</taxon>
        <taxon>Chromera</taxon>
    </lineage>
</organism>
<feature type="region of interest" description="Disordered" evidence="4">
    <location>
        <begin position="929"/>
        <end position="1111"/>
    </location>
</feature>
<feature type="compositionally biased region" description="Low complexity" evidence="4">
    <location>
        <begin position="448"/>
        <end position="463"/>
    </location>
</feature>
<keyword evidence="2 3" id="KW-0040">ANK repeat</keyword>
<feature type="compositionally biased region" description="Pro residues" evidence="4">
    <location>
        <begin position="939"/>
        <end position="966"/>
    </location>
</feature>
<gene>
    <name evidence="5" type="ORF">Cvel_21591</name>
</gene>
<dbReference type="SUPFAM" id="SSF48403">
    <property type="entry name" value="Ankyrin repeat"/>
    <property type="match status" value="1"/>
</dbReference>
<protein>
    <submittedName>
        <fullName evidence="5">Uncharacterized protein</fullName>
    </submittedName>
</protein>
<evidence type="ECO:0000256" key="2">
    <source>
        <dbReference type="ARBA" id="ARBA00023043"/>
    </source>
</evidence>
<feature type="compositionally biased region" description="Polar residues" evidence="4">
    <location>
        <begin position="614"/>
        <end position="628"/>
    </location>
</feature>
<feature type="compositionally biased region" description="Basic and acidic residues" evidence="4">
    <location>
        <begin position="630"/>
        <end position="659"/>
    </location>
</feature>
<feature type="compositionally biased region" description="Basic and acidic residues" evidence="4">
    <location>
        <begin position="1081"/>
        <end position="1090"/>
    </location>
</feature>
<dbReference type="Pfam" id="PF12796">
    <property type="entry name" value="Ank_2"/>
    <property type="match status" value="1"/>
</dbReference>
<feature type="region of interest" description="Disordered" evidence="4">
    <location>
        <begin position="476"/>
        <end position="806"/>
    </location>
</feature>
<evidence type="ECO:0000256" key="1">
    <source>
        <dbReference type="ARBA" id="ARBA00022737"/>
    </source>
</evidence>
<feature type="compositionally biased region" description="Low complexity" evidence="4">
    <location>
        <begin position="738"/>
        <end position="749"/>
    </location>
</feature>
<dbReference type="AlphaFoldDB" id="A0A0G4GEY0"/>
<feature type="compositionally biased region" description="Basic and acidic residues" evidence="4">
    <location>
        <begin position="429"/>
        <end position="440"/>
    </location>
</feature>
<dbReference type="Gene3D" id="1.25.40.20">
    <property type="entry name" value="Ankyrin repeat-containing domain"/>
    <property type="match status" value="1"/>
</dbReference>
<feature type="compositionally biased region" description="Acidic residues" evidence="4">
    <location>
        <begin position="788"/>
        <end position="806"/>
    </location>
</feature>
<feature type="compositionally biased region" description="Low complexity" evidence="4">
    <location>
        <begin position="478"/>
        <end position="498"/>
    </location>
</feature>
<feature type="region of interest" description="Disordered" evidence="4">
    <location>
        <begin position="174"/>
        <end position="197"/>
    </location>
</feature>
<dbReference type="PANTHER" id="PTHR24173:SF74">
    <property type="entry name" value="ANKYRIN REPEAT DOMAIN-CONTAINING PROTEIN 16"/>
    <property type="match status" value="1"/>
</dbReference>
<dbReference type="InterPro" id="IPR036770">
    <property type="entry name" value="Ankyrin_rpt-contain_sf"/>
</dbReference>
<name>A0A0G4GEY0_9ALVE</name>
<proteinExistence type="predicted"/>
<feature type="compositionally biased region" description="Basic and acidic residues" evidence="4">
    <location>
        <begin position="977"/>
        <end position="1004"/>
    </location>
</feature>
<sequence length="1219" mass="130243">MEPQNISGELASGCAQETAERRLFVASASGETVAVRSLLAEGAQVNFRNADQDGRTALHAAARGGHRETAEALVEWGADLKIEDQFGRTPVDLAEFGSEGGGAVRRFLVSLELPLEMSASVVCTKLEALSVSEKQKTSNGNCSEPPLWAAGVPFDSWTDLVSVLTTLGVCEEEEEETGVRVKSEDPPSGGTPAEGAVARVPSPRLSVSPQEGLGGALQLAALLDSPAATLDEVQRQREALGVSVGTLERALAALKKECVGGPGMPFEDGRQTDFCLTRKHKAEVIRDVCERGVGLARNWCSKRKREFCALSEAVDVARARGGEAFRQGQWREVADAMVEVEMALRKKEALRRLADMHSLRRRDGQAAEVASVHLVEELGKTGASVLSWARETLGEFEGLEEKMKRTASQSSSSSVVQGGAEHGAVTASRHREGQGGREDESGSGGGNAVPVSTSPSPSPSALATSTGARLWWIGGPASSSSSSSSSSDSHKSGSASPSPEVAVALKNGQQQAVSKDAEEDEASQGSSGGQTGGQRPADAPNCASQRQAASLPSPDSETFSPIAPPREMPPERAETPPEVQEGLGEQSFASCEAENRHSADNTAEDQESRRENPNAGNCTEESVASSVPTPREERAWVEVEQGEGEKRAQEGNEGAEKDIPIPQAKEVSSSPADASLHSAAEETETPSASTPHPLVPTENASPPTAVPVSAPPALPSESPPPSPTAPYGGAVRQEEETASALLASALDDLGSPSEDLVSVLQKSLARSPSPSPSPSQQQSKRRRVSPPTEEEEEVSPPTEEEEEEVEIQEIAVSTSAVRTSRGVGEFCFIVKEASVETNETVLEAGAQEDTEMGDGEVMMRSLETEGGAKEMIGWGCEEESAPGPVDTCMAVEVDQASDMDMSLIDQSVVEAESAYPSRQVFAGMSFCSGPNSFEQWQQQPPPPPLPPPPPPPQENEEQPPPFPPPSQENEQQQQPQARDEHVPVDKLAEFKRMAEESKRQRLEQLKTASSSKHPPKNQRLEQAKALRLSRTKTGGSDRSRINLSSRVASEGSGRSNAKEKGRHEGVQAIEMEERDVEMTPVEERRDKGHEGVTASTNLQTARSKQRTAVQERLQASLSLPLFAVPRARKVFPLQCSTKDYENQYPPTSGGPNDRRVSSSPEGGEGKRGDECRVTQQQEEEEGSQGKKRKRGGRELSQSFSNLCQSLLGWGNRESWGGRR</sequence>
<feature type="region of interest" description="Disordered" evidence="4">
    <location>
        <begin position="400"/>
        <end position="463"/>
    </location>
</feature>
<evidence type="ECO:0000256" key="3">
    <source>
        <dbReference type="PROSITE-ProRule" id="PRU00023"/>
    </source>
</evidence>
<dbReference type="VEuPathDB" id="CryptoDB:Cvel_21591"/>
<feature type="compositionally biased region" description="Basic and acidic residues" evidence="4">
    <location>
        <begin position="1056"/>
        <end position="1065"/>
    </location>
</feature>
<evidence type="ECO:0000256" key="4">
    <source>
        <dbReference type="SAM" id="MobiDB-lite"/>
    </source>
</evidence>
<reference evidence="5" key="1">
    <citation type="submission" date="2014-11" db="EMBL/GenBank/DDBJ databases">
        <authorList>
            <person name="Otto D Thomas"/>
            <person name="Naeem Raeece"/>
        </authorList>
    </citation>
    <scope>NUCLEOTIDE SEQUENCE</scope>
</reference>
<dbReference type="SMART" id="SM00248">
    <property type="entry name" value="ANK"/>
    <property type="match status" value="1"/>
</dbReference>
<feature type="compositionally biased region" description="Polar residues" evidence="4">
    <location>
        <begin position="542"/>
        <end position="559"/>
    </location>
</feature>
<feature type="compositionally biased region" description="Basic and acidic residues" evidence="4">
    <location>
        <begin position="1163"/>
        <end position="1172"/>
    </location>
</feature>
<feature type="compositionally biased region" description="Polar residues" evidence="4">
    <location>
        <begin position="1093"/>
        <end position="1111"/>
    </location>
</feature>
<keyword evidence="1" id="KW-0677">Repeat</keyword>